<dbReference type="SUPFAM" id="SSF52047">
    <property type="entry name" value="RNI-like"/>
    <property type="match status" value="1"/>
</dbReference>
<dbReference type="Gene3D" id="3.80.10.10">
    <property type="entry name" value="Ribonuclease Inhibitor"/>
    <property type="match status" value="1"/>
</dbReference>
<protein>
    <submittedName>
        <fullName evidence="1">Uncharacterized protein</fullName>
    </submittedName>
</protein>
<reference evidence="1" key="2">
    <citation type="journal article" date="2023" name="IMA Fungus">
        <title>Comparative genomic study of the Penicillium genus elucidates a diverse pangenome and 15 lateral gene transfer events.</title>
        <authorList>
            <person name="Petersen C."/>
            <person name="Sorensen T."/>
            <person name="Nielsen M.R."/>
            <person name="Sondergaard T.E."/>
            <person name="Sorensen J.L."/>
            <person name="Fitzpatrick D.A."/>
            <person name="Frisvad J.C."/>
            <person name="Nielsen K.L."/>
        </authorList>
    </citation>
    <scope>NUCLEOTIDE SEQUENCE</scope>
    <source>
        <strain evidence="1">IBT 30069</strain>
    </source>
</reference>
<reference evidence="1" key="1">
    <citation type="submission" date="2022-11" db="EMBL/GenBank/DDBJ databases">
        <authorList>
            <person name="Petersen C."/>
        </authorList>
    </citation>
    <scope>NUCLEOTIDE SEQUENCE</scope>
    <source>
        <strain evidence="1">IBT 30069</strain>
    </source>
</reference>
<sequence>MSRKSVKFMKNMLDQSEISFPNAKSILIDIGTPNMKEDDIAMLLQHNLIALQLNGGYSSTWFLRQVKRSAPKLRLLHLENGPWEDEWYPDLNFYSHAGWHPNPNWDPDVTNSANFIIAFKEQPNITHIELGQGWDNIIEEDLLTYFLLRPNLEMLCLGDNLPLLWPAMACLETDYPDAQILPKIRFLDISADKKSVKLLLSNLENLQGIHLEWKENMAEDAANGGFSRCEVLSWLSTCPRLEEIDLSGDVDLAIPLESFMDLAESCPLLRSLKIRNEFCCGDSETKVPEGFFEKLGHWITNLEQVHLPLSGAMSAECLEFFSRSCQNLNSPKPFKSTRARLLERLIEPIPGSKYNPET</sequence>
<comment type="caution">
    <text evidence="1">The sequence shown here is derived from an EMBL/GenBank/DDBJ whole genome shotgun (WGS) entry which is preliminary data.</text>
</comment>
<accession>A0A9W9GD09</accession>
<dbReference type="AlphaFoldDB" id="A0A9W9GD09"/>
<dbReference type="OrthoDB" id="4367773at2759"/>
<dbReference type="InterPro" id="IPR032675">
    <property type="entry name" value="LRR_dom_sf"/>
</dbReference>
<organism evidence="1 2">
    <name type="scientific">Penicillium angulare</name>
    <dbReference type="NCBI Taxonomy" id="116970"/>
    <lineage>
        <taxon>Eukaryota</taxon>
        <taxon>Fungi</taxon>
        <taxon>Dikarya</taxon>
        <taxon>Ascomycota</taxon>
        <taxon>Pezizomycotina</taxon>
        <taxon>Eurotiomycetes</taxon>
        <taxon>Eurotiomycetidae</taxon>
        <taxon>Eurotiales</taxon>
        <taxon>Aspergillaceae</taxon>
        <taxon>Penicillium</taxon>
    </lineage>
</organism>
<evidence type="ECO:0000313" key="1">
    <source>
        <dbReference type="EMBL" id="KAJ5115823.1"/>
    </source>
</evidence>
<evidence type="ECO:0000313" key="2">
    <source>
        <dbReference type="Proteomes" id="UP001149165"/>
    </source>
</evidence>
<gene>
    <name evidence="1" type="ORF">N7456_000171</name>
</gene>
<keyword evidence="2" id="KW-1185">Reference proteome</keyword>
<dbReference type="EMBL" id="JAPQKH010000001">
    <property type="protein sequence ID" value="KAJ5115823.1"/>
    <property type="molecule type" value="Genomic_DNA"/>
</dbReference>
<name>A0A9W9GD09_9EURO</name>
<dbReference type="Proteomes" id="UP001149165">
    <property type="component" value="Unassembled WGS sequence"/>
</dbReference>
<proteinExistence type="predicted"/>